<evidence type="ECO:0000313" key="3">
    <source>
        <dbReference type="Proteomes" id="UP001234989"/>
    </source>
</evidence>
<dbReference type="PANTHER" id="PTHR31672:SF13">
    <property type="entry name" value="F-BOX PROTEIN CPR30-LIKE"/>
    <property type="match status" value="1"/>
</dbReference>
<evidence type="ECO:0000313" key="2">
    <source>
        <dbReference type="EMBL" id="WMV48112.1"/>
    </source>
</evidence>
<dbReference type="EMBL" id="CP133620">
    <property type="protein sequence ID" value="WMV48112.1"/>
    <property type="molecule type" value="Genomic_DNA"/>
</dbReference>
<evidence type="ECO:0000259" key="1">
    <source>
        <dbReference type="Pfam" id="PF07734"/>
    </source>
</evidence>
<name>A0AAF0UKS6_SOLVR</name>
<dbReference type="InterPro" id="IPR006527">
    <property type="entry name" value="F-box-assoc_dom_typ1"/>
</dbReference>
<accession>A0AAF0UKS6</accession>
<feature type="domain" description="F-box associated beta-propeller type 1" evidence="1">
    <location>
        <begin position="114"/>
        <end position="359"/>
    </location>
</feature>
<organism evidence="2 3">
    <name type="scientific">Solanum verrucosum</name>
    <dbReference type="NCBI Taxonomy" id="315347"/>
    <lineage>
        <taxon>Eukaryota</taxon>
        <taxon>Viridiplantae</taxon>
        <taxon>Streptophyta</taxon>
        <taxon>Embryophyta</taxon>
        <taxon>Tracheophyta</taxon>
        <taxon>Spermatophyta</taxon>
        <taxon>Magnoliopsida</taxon>
        <taxon>eudicotyledons</taxon>
        <taxon>Gunneridae</taxon>
        <taxon>Pentapetalae</taxon>
        <taxon>asterids</taxon>
        <taxon>lamiids</taxon>
        <taxon>Solanales</taxon>
        <taxon>Solanaceae</taxon>
        <taxon>Solanoideae</taxon>
        <taxon>Solaneae</taxon>
        <taxon>Solanum</taxon>
    </lineage>
</organism>
<dbReference type="InterPro" id="IPR050796">
    <property type="entry name" value="SCF_F-box_component"/>
</dbReference>
<keyword evidence="3" id="KW-1185">Reference proteome</keyword>
<dbReference type="InterPro" id="IPR036047">
    <property type="entry name" value="F-box-like_dom_sf"/>
</dbReference>
<dbReference type="AlphaFoldDB" id="A0AAF0UKS6"/>
<reference evidence="2" key="1">
    <citation type="submission" date="2023-08" db="EMBL/GenBank/DDBJ databases">
        <title>A de novo genome assembly of Solanum verrucosum Schlechtendal, a Mexican diploid species geographically isolated from the other diploid A-genome species in potato relatives.</title>
        <authorList>
            <person name="Hosaka K."/>
        </authorList>
    </citation>
    <scope>NUCLEOTIDE SEQUENCE</scope>
    <source>
        <tissue evidence="2">Young leaves</tissue>
    </source>
</reference>
<dbReference type="PANTHER" id="PTHR31672">
    <property type="entry name" value="BNACNNG10540D PROTEIN"/>
    <property type="match status" value="1"/>
</dbReference>
<dbReference type="NCBIfam" id="TIGR01640">
    <property type="entry name" value="F_box_assoc_1"/>
    <property type="match status" value="1"/>
</dbReference>
<sequence length="391" mass="46060">MRSKAKQQKKIKGECSNEDTCVFSYDIIVNILIKVYAVSLLRFKCVSKSWNNMISEDVTFTKAHCEQSKIIRREKLLLQRKSGGFDFIHLNNFNEVVIDKQQFPLKGFLGAHVLCSYDGLVLLKKSKAYKQFVLWNPLFGQHQIFECPYMKSHEHTFSSAYGLCYDSITDDYKFVLIHNLFYVVYSMSKNIWTKKISLPTLQQFSHSYVWSKEISTKNHVYWSLNEKFLCHKYKTSTFIYFDAELDELKELPIPIAASEHQCLFQLSTWKGCLSAYGCNNSYSGFHIWIRQHDDWKWLMSIPNIPALNYGCYFYNYKILCCTENDELIFQGPQCHNLSIYCLKQQRFIRRVNIPNHLEYLLGHAMSICLDSLYFPKFNVTRKRKQLSTPSK</sequence>
<dbReference type="InterPro" id="IPR017451">
    <property type="entry name" value="F-box-assoc_interact_dom"/>
</dbReference>
<dbReference type="SUPFAM" id="SSF81383">
    <property type="entry name" value="F-box domain"/>
    <property type="match status" value="1"/>
</dbReference>
<gene>
    <name evidence="2" type="ORF">MTR67_041497</name>
</gene>
<proteinExistence type="predicted"/>
<dbReference type="Proteomes" id="UP001234989">
    <property type="component" value="Chromosome 9"/>
</dbReference>
<protein>
    <recommendedName>
        <fullName evidence="1">F-box associated beta-propeller type 1 domain-containing protein</fullName>
    </recommendedName>
</protein>
<dbReference type="Pfam" id="PF07734">
    <property type="entry name" value="FBA_1"/>
    <property type="match status" value="1"/>
</dbReference>